<feature type="coiled-coil region" evidence="1">
    <location>
        <begin position="375"/>
        <end position="478"/>
    </location>
</feature>
<reference evidence="3 4" key="1">
    <citation type="submission" date="2018-04" db="EMBL/GenBank/DDBJ databases">
        <title>Sphingobacterium cortibacter sp. nov.</title>
        <authorList>
            <person name="Li Y."/>
        </authorList>
    </citation>
    <scope>NUCLEOTIDE SEQUENCE [LARGE SCALE GENOMIC DNA]</scope>
    <source>
        <strain evidence="3 4">2c-3</strain>
    </source>
</reference>
<dbReference type="InterPro" id="IPR027417">
    <property type="entry name" value="P-loop_NTPase"/>
</dbReference>
<proteinExistence type="predicted"/>
<keyword evidence="4" id="KW-1185">Reference proteome</keyword>
<name>A0A2T8HIZ9_9SPHI</name>
<evidence type="ECO:0000259" key="2">
    <source>
        <dbReference type="Pfam" id="PF13476"/>
    </source>
</evidence>
<evidence type="ECO:0000256" key="1">
    <source>
        <dbReference type="SAM" id="Coils"/>
    </source>
</evidence>
<feature type="coiled-coil region" evidence="1">
    <location>
        <begin position="532"/>
        <end position="628"/>
    </location>
</feature>
<dbReference type="Pfam" id="PF13558">
    <property type="entry name" value="SbcC_Walker_B"/>
    <property type="match status" value="1"/>
</dbReference>
<comment type="caution">
    <text evidence="3">The sequence shown here is derived from an EMBL/GenBank/DDBJ whole genome shotgun (WGS) entry which is preliminary data.</text>
</comment>
<evidence type="ECO:0000313" key="4">
    <source>
        <dbReference type="Proteomes" id="UP000245627"/>
    </source>
</evidence>
<dbReference type="Pfam" id="PF13476">
    <property type="entry name" value="AAA_23"/>
    <property type="match status" value="1"/>
</dbReference>
<sequence>MLPIYLSIEGFYSYQEKQEIDFTALTEGGLFGIFGSVGSGKSSILEAISLALYGDTERLNKTDKRGYNMLNLKSAQAKIVFDFLNFEGKKFRFTAQWRRRPNKFEDTSTIERAAYVSDQDRWIPLESADGSLVTNLSYANFRRTIIIPQGQFKEFLELKGKERSEMLKEIFQLNRYDLGPKVSTLQSANSQKLENLKGALSGFEGISVEVLQEKEQQLNTNREQLTKSKTELDLLQTQVQILKEAAERHQELADKKRDLNNVLQQKEKIDQLRHELKIYEQTANLFREPMASRQRLEREKEAVGLRVEHLQGQRKTLSEEIDVLQESLRVVELNYKQIERMRQEQIDLQNLIHIRKNETILQQEQANLKKGEPFVEKSKQELVDNNESLAKAELKLEDLKSNRFEASELLEIEAWYLGKDNLDSQIKSINLQKKQLQDELKAIQRQFEVKGFKEAGWEEEIKARENLLQDAMSQLREQETHLQVQVRLGDFAHSLQDGEACPLCGALEHPQPMSGEQAIREMEHVSAEKTKHTEQQTAIQQLTNELARLSNTAQNKTENLEKLESDLSALELQMTKHKETFRWDLYSPEDKSLFGEQKLKNKKTEEAIQNLESEIKQLRSASIQKADEVARFEKRLQTIIEQISVAKRLIAQYSEQLHTLDEVLYKSYSEADLINLKQQTELNIARTIEDYELLTGRVNQKKNAFADIAGQYQLSKEQFGILRETLAASRAEIAQLLASNHYDDLAQVQQILDKDLPVNQIRGEIQEFDIQQQVLERQVENLTIRTQHDDYTPEKFVETRDRYVVQHSAYEEELAAFGGLERELGHLTVEFAKKEKLHEQFDALSKRADHLKIMDNLFRGNGFVNYISTIHMQRLCEIANLRFHRLTKNQLSLSVSDTNDFEVIDNLNNGHHRSVKTLSGGQSFQASLCLALALAENIQSLNKADKNFFFIDEGFGTQDHESINTVFDTLQYLHQENRVVGIISHVEELKERMPRAVTVTKDFERGSLVNQSY</sequence>
<dbReference type="RefSeq" id="WP_116775958.1">
    <property type="nucleotide sequence ID" value="NZ_QDKG01000003.1"/>
</dbReference>
<feature type="coiled-coil region" evidence="1">
    <location>
        <begin position="208"/>
        <end position="341"/>
    </location>
</feature>
<evidence type="ECO:0000313" key="3">
    <source>
        <dbReference type="EMBL" id="PVH25373.1"/>
    </source>
</evidence>
<keyword evidence="1" id="KW-0175">Coiled coil</keyword>
<dbReference type="InterPro" id="IPR038729">
    <property type="entry name" value="Rad50/SbcC_AAA"/>
</dbReference>
<accession>A0A2T8HIZ9</accession>
<gene>
    <name evidence="3" type="ORF">DC487_10675</name>
</gene>
<dbReference type="Proteomes" id="UP000245627">
    <property type="component" value="Unassembled WGS sequence"/>
</dbReference>
<dbReference type="PANTHER" id="PTHR32114:SF2">
    <property type="entry name" value="ABC TRANSPORTER ABCH.3"/>
    <property type="match status" value="1"/>
</dbReference>
<dbReference type="PANTHER" id="PTHR32114">
    <property type="entry name" value="ABC TRANSPORTER ABCH.3"/>
    <property type="match status" value="1"/>
</dbReference>
<organism evidence="3 4">
    <name type="scientific">Sphingobacterium corticibacter</name>
    <dbReference type="NCBI Taxonomy" id="2171749"/>
    <lineage>
        <taxon>Bacteria</taxon>
        <taxon>Pseudomonadati</taxon>
        <taxon>Bacteroidota</taxon>
        <taxon>Sphingobacteriia</taxon>
        <taxon>Sphingobacteriales</taxon>
        <taxon>Sphingobacteriaceae</taxon>
        <taxon>Sphingobacterium</taxon>
    </lineage>
</organism>
<dbReference type="OrthoDB" id="9795626at2"/>
<dbReference type="AlphaFoldDB" id="A0A2T8HIZ9"/>
<dbReference type="SUPFAM" id="SSF52540">
    <property type="entry name" value="P-loop containing nucleoside triphosphate hydrolases"/>
    <property type="match status" value="1"/>
</dbReference>
<protein>
    <recommendedName>
        <fullName evidence="2">Rad50/SbcC-type AAA domain-containing protein</fullName>
    </recommendedName>
</protein>
<dbReference type="EMBL" id="QDKG01000003">
    <property type="protein sequence ID" value="PVH25373.1"/>
    <property type="molecule type" value="Genomic_DNA"/>
</dbReference>
<dbReference type="Gene3D" id="3.40.50.300">
    <property type="entry name" value="P-loop containing nucleotide triphosphate hydrolases"/>
    <property type="match status" value="2"/>
</dbReference>
<feature type="domain" description="Rad50/SbcC-type AAA" evidence="2">
    <location>
        <begin position="6"/>
        <end position="280"/>
    </location>
</feature>